<reference evidence="2 3" key="1">
    <citation type="journal article" date="2016" name="Nat. Commun.">
        <title>Thousands of microbial genomes shed light on interconnected biogeochemical processes in an aquifer system.</title>
        <authorList>
            <person name="Anantharaman K."/>
            <person name="Brown C.T."/>
            <person name="Hug L.A."/>
            <person name="Sharon I."/>
            <person name="Castelle C.J."/>
            <person name="Probst A.J."/>
            <person name="Thomas B.C."/>
            <person name="Singh A."/>
            <person name="Wilkins M.J."/>
            <person name="Karaoz U."/>
            <person name="Brodie E.L."/>
            <person name="Williams K.H."/>
            <person name="Hubbard S.S."/>
            <person name="Banfield J.F."/>
        </authorList>
    </citation>
    <scope>NUCLEOTIDE SEQUENCE [LARGE SCALE GENOMIC DNA]</scope>
</reference>
<name>A0A1F5NUS7_9BACT</name>
<gene>
    <name evidence="2" type="ORF">A2720_00995</name>
</gene>
<feature type="transmembrane region" description="Helical" evidence="1">
    <location>
        <begin position="7"/>
        <end position="23"/>
    </location>
</feature>
<dbReference type="EMBL" id="MFEL01000010">
    <property type="protein sequence ID" value="OGE81100.1"/>
    <property type="molecule type" value="Genomic_DNA"/>
</dbReference>
<keyword evidence="1" id="KW-0472">Membrane</keyword>
<evidence type="ECO:0000256" key="1">
    <source>
        <dbReference type="SAM" id="Phobius"/>
    </source>
</evidence>
<keyword evidence="1" id="KW-1133">Transmembrane helix</keyword>
<feature type="transmembrane region" description="Helical" evidence="1">
    <location>
        <begin position="64"/>
        <end position="83"/>
    </location>
</feature>
<evidence type="ECO:0000313" key="2">
    <source>
        <dbReference type="EMBL" id="OGE81100.1"/>
    </source>
</evidence>
<dbReference type="STRING" id="1817825.A2720_00995"/>
<dbReference type="AlphaFoldDB" id="A0A1F5NUS7"/>
<dbReference type="InterPro" id="IPR014509">
    <property type="entry name" value="YjdF-like"/>
</dbReference>
<evidence type="ECO:0008006" key="4">
    <source>
        <dbReference type="Google" id="ProtNLM"/>
    </source>
</evidence>
<sequence>MITARRIVLWFAAILIVHVVAVYLDLYDRIPNIDIPMHFLGGGAVSLISIYLTKNSKFKTWQYLIFVLGFTIIVGIGWEYFEFAVDQIFEDKFGWNRMTLRDTLGDLLYDGLGATIFWVVYKDRI</sequence>
<feature type="transmembrane region" description="Helical" evidence="1">
    <location>
        <begin position="35"/>
        <end position="52"/>
    </location>
</feature>
<evidence type="ECO:0000313" key="3">
    <source>
        <dbReference type="Proteomes" id="UP000178892"/>
    </source>
</evidence>
<dbReference type="Pfam" id="PF09997">
    <property type="entry name" value="DUF2238"/>
    <property type="match status" value="1"/>
</dbReference>
<proteinExistence type="predicted"/>
<protein>
    <recommendedName>
        <fullName evidence="4">VanZ-like domain-containing protein</fullName>
    </recommendedName>
</protein>
<dbReference type="Proteomes" id="UP000178892">
    <property type="component" value="Unassembled WGS sequence"/>
</dbReference>
<organism evidence="2 3">
    <name type="scientific">Candidatus Doudnabacteria bacterium RIFCSPHIGHO2_01_FULL_46_24</name>
    <dbReference type="NCBI Taxonomy" id="1817825"/>
    <lineage>
        <taxon>Bacteria</taxon>
        <taxon>Candidatus Doudnaibacteriota</taxon>
    </lineage>
</organism>
<keyword evidence="1" id="KW-0812">Transmembrane</keyword>
<feature type="transmembrane region" description="Helical" evidence="1">
    <location>
        <begin position="103"/>
        <end position="121"/>
    </location>
</feature>
<comment type="caution">
    <text evidence="2">The sequence shown here is derived from an EMBL/GenBank/DDBJ whole genome shotgun (WGS) entry which is preliminary data.</text>
</comment>
<accession>A0A1F5NUS7</accession>